<dbReference type="Gene3D" id="3.30.450.40">
    <property type="match status" value="1"/>
</dbReference>
<keyword evidence="8" id="KW-0472">Membrane</keyword>
<dbReference type="SUPFAM" id="SSF55781">
    <property type="entry name" value="GAF domain-like"/>
    <property type="match status" value="1"/>
</dbReference>
<feature type="modified residue" description="4-aspartylphosphate" evidence="6">
    <location>
        <position position="1589"/>
    </location>
</feature>
<protein>
    <recommendedName>
        <fullName evidence="2">histidine kinase</fullName>
        <ecNumber evidence="2">2.7.13.3</ecNumber>
    </recommendedName>
</protein>
<feature type="domain" description="PAC" evidence="12">
    <location>
        <begin position="933"/>
        <end position="988"/>
    </location>
</feature>
<dbReference type="SMART" id="SM00388">
    <property type="entry name" value="HisKA"/>
    <property type="match status" value="1"/>
</dbReference>
<dbReference type="SUPFAM" id="SSF47384">
    <property type="entry name" value="Homodimeric domain of signal transducing histidine kinase"/>
    <property type="match status" value="1"/>
</dbReference>
<keyword evidence="3 6" id="KW-0597">Phosphoprotein</keyword>
<dbReference type="SMART" id="SM00448">
    <property type="entry name" value="REC"/>
    <property type="match status" value="1"/>
</dbReference>
<dbReference type="CDD" id="cd00082">
    <property type="entry name" value="HisKA"/>
    <property type="match status" value="1"/>
</dbReference>
<feature type="domain" description="PAC" evidence="12">
    <location>
        <begin position="288"/>
        <end position="340"/>
    </location>
</feature>
<dbReference type="Pfam" id="PF01590">
    <property type="entry name" value="GAF"/>
    <property type="match status" value="1"/>
</dbReference>
<dbReference type="PRINTS" id="PR00344">
    <property type="entry name" value="BCTRLSENSOR"/>
</dbReference>
<dbReference type="SMART" id="SM00387">
    <property type="entry name" value="HATPase_c"/>
    <property type="match status" value="1"/>
</dbReference>
<dbReference type="PROSITE" id="PS50113">
    <property type="entry name" value="PAC"/>
    <property type="match status" value="6"/>
</dbReference>
<dbReference type="InterPro" id="IPR036890">
    <property type="entry name" value="HATPase_C_sf"/>
</dbReference>
<keyword evidence="5" id="KW-0418">Kinase</keyword>
<dbReference type="InterPro" id="IPR000700">
    <property type="entry name" value="PAS-assoc_C"/>
</dbReference>
<sequence>MGGEFDRNKALGVALLASLVVVNAAVSYRNARAIRGDADWVEHAHEVLAVLGGVRADVRDLQASQLDYLLSGDDQALTPFRRADARLREGIARLGELTSDDPGRAPRVAALGELVRRESAQFGEAIRVRREEGLEAARDRVGASRSLVDEAGRAIDAIEAEEGALLRDRRVRTERSYRRAVLFGAAGTAFGLAAVGGVAWLLARGAAARRRGDEARARLAAIVESSDDAIVGKTAAGIVQTWNAGAEALFGYPAAEAVGRPIDLIVPPDRRGESRAVLARIARGERVEPFETVRLTRDGRQVDVSVSVSPIRDAAGRVVGASKVVRDVGPRKRAERLARQGEERFRTAADQAPVLIWIADATRACVWFNRPWLEFTGRTMEQERGDGWTAGVHPDDLGRRLDAYAASFDARVPFAVEYRLRRRDGEYRWLLDNGAPLYDPEGGFTGYIGSCVDVTDQKAAEAGAREAAAANAKFRTLFEQGLQFAGVLSLDGVVVEANRSCLDSCGFARPDVIGRPFWECGWWSPSPELAEMIRDACRRAAAGETIRGESQYFLADGSQRVVDLVLAPVVDDAGRVLFLSSTGTDVTDRKRAEQAVRESEARLREFADAAPAMLWATDSDGSCTFLSRGWSEFTGQVESEGLGRGWLDAIHPDDRARVEGAMRAANARREPFSLEHRLRRGDGSYRCVLDAGRPRLAEAGELLGYVGSVIDVDDRKAGEESLRRSEDRYRTLFSSIDQGFCVVEVLFDGDRPVDYRFLEANPVFETQTGLRAVVGRRVTELVPDLEDRWFAIYGRVATTGEPVRVVEGSEAMGRWFDVFAFRVDEPEARTVAILFTDVTARRLDELERDRLHRHVAEERERLAEAFERSPAFVALLRGPGHVYERTNERFLQLVGRRDLIGKSVREAVPEVGEQGYFETLDRVYRTGEAYVATDRRLTLGRGPGGAMEERWLDFVFQPLLDPDGGVTGILIHGIDLTDRKRAEVQLREKDQRLQLLLENAADYAVVVTDPGGIVVDWAGGASAVTGFAPADVLGGPADVLFTPEDREAGRPAYEMETAAREGRAEDKRWHMRKDGSQFFGEGVMVPLRGDGGLHGFGKVFRDMTARKRAEESVRFLADASASLAELVDYESTLQRIANIAVGGFADWCAVDVLDDDGGRRRLAVTRSEPTTTTSARVADAAGREAEEITGVIPHVLRTGEPEVVFDLADLKPDAAPQGWDRILRLRAAGVRSYLCVPVVSRGRVVGGITFLSASDRRRFGREELRVAQDLAERVAVAIENARLYRDLQEADRRKDEFLATLAHELRNPLSPVRNGVQILRLGGPDGAARERTLAMMDRQIAHLVRLVDDLMDVSRVTSGKVVLRREPVDLRSVVESAVETSRQMIDAGGHGLEVRLAATPLTLDADRTRLVQVVANLLNNAAKYTPHGGRIELSAGRDGDWAVVRVADTGIGVPADMLPRIFDMFTQVGTSLDRAQGGLGIGLTLVRRLVEMHGGTVAAESAGPDRGAVFTVRLPLARDPQGPVDGPEAASDEPAAPRRNILVVDDNRDSAESLAQLLGLQGHDVRTAHDGPEALRTLETFRPHLILLDLGLPGMSGFEVARRIRASVGLKGVRLAALTGWGQDEDRRRTREAGFDHHLVKPADPAAVEAILADLEAPPRVS</sequence>
<dbReference type="Pfam" id="PF08448">
    <property type="entry name" value="PAS_4"/>
    <property type="match status" value="2"/>
</dbReference>
<dbReference type="InterPro" id="IPR004358">
    <property type="entry name" value="Sig_transdc_His_kin-like_C"/>
</dbReference>
<dbReference type="Pfam" id="PF02518">
    <property type="entry name" value="HATPase_c"/>
    <property type="match status" value="1"/>
</dbReference>
<dbReference type="SUPFAM" id="SSF52172">
    <property type="entry name" value="CheY-like"/>
    <property type="match status" value="1"/>
</dbReference>
<dbReference type="InterPro" id="IPR013767">
    <property type="entry name" value="PAS_fold"/>
</dbReference>
<feature type="domain" description="PAC" evidence="12">
    <location>
        <begin position="546"/>
        <end position="598"/>
    </location>
</feature>
<evidence type="ECO:0000259" key="12">
    <source>
        <dbReference type="PROSITE" id="PS50113"/>
    </source>
</evidence>
<dbReference type="SMART" id="SM00091">
    <property type="entry name" value="PAS"/>
    <property type="match status" value="7"/>
</dbReference>
<dbReference type="NCBIfam" id="TIGR00229">
    <property type="entry name" value="sensory_box"/>
    <property type="match status" value="6"/>
</dbReference>
<dbReference type="Gene3D" id="3.40.50.2300">
    <property type="match status" value="1"/>
</dbReference>
<evidence type="ECO:0000256" key="1">
    <source>
        <dbReference type="ARBA" id="ARBA00000085"/>
    </source>
</evidence>
<evidence type="ECO:0000256" key="2">
    <source>
        <dbReference type="ARBA" id="ARBA00012438"/>
    </source>
</evidence>
<evidence type="ECO:0000313" key="14">
    <source>
        <dbReference type="Proteomes" id="UP001216907"/>
    </source>
</evidence>
<dbReference type="Pfam" id="PF05227">
    <property type="entry name" value="CHASE3"/>
    <property type="match status" value="1"/>
</dbReference>
<feature type="domain" description="PAC" evidence="12">
    <location>
        <begin position="672"/>
        <end position="724"/>
    </location>
</feature>
<name>A0ABT6FKB6_9BACT</name>
<dbReference type="Pfam" id="PF13188">
    <property type="entry name" value="PAS_8"/>
    <property type="match status" value="1"/>
</dbReference>
<evidence type="ECO:0000256" key="5">
    <source>
        <dbReference type="ARBA" id="ARBA00022777"/>
    </source>
</evidence>
<dbReference type="CDD" id="cd16922">
    <property type="entry name" value="HATPase_EvgS-ArcB-TorS-like"/>
    <property type="match status" value="1"/>
</dbReference>
<feature type="domain" description="PAC" evidence="12">
    <location>
        <begin position="414"/>
        <end position="466"/>
    </location>
</feature>
<dbReference type="InterPro" id="IPR001789">
    <property type="entry name" value="Sig_transdc_resp-reg_receiver"/>
</dbReference>
<dbReference type="InterPro" id="IPR035965">
    <property type="entry name" value="PAS-like_dom_sf"/>
</dbReference>
<dbReference type="EC" id="2.7.13.3" evidence="2"/>
<comment type="catalytic activity">
    <reaction evidence="1">
        <text>ATP + protein L-histidine = ADP + protein N-phospho-L-histidine.</text>
        <dbReference type="EC" id="2.7.13.3"/>
    </reaction>
</comment>
<dbReference type="PANTHER" id="PTHR43304:SF1">
    <property type="entry name" value="PAC DOMAIN-CONTAINING PROTEIN"/>
    <property type="match status" value="1"/>
</dbReference>
<reference evidence="13 14" key="1">
    <citation type="submission" date="2023-03" db="EMBL/GenBank/DDBJ databases">
        <title>Paludisphaera mucosa sp. nov. a novel planctomycete from northern fen.</title>
        <authorList>
            <person name="Ivanova A."/>
        </authorList>
    </citation>
    <scope>NUCLEOTIDE SEQUENCE [LARGE SCALE GENOMIC DNA]</scope>
    <source>
        <strain evidence="13 14">Pla2</strain>
    </source>
</reference>
<dbReference type="CDD" id="cd19410">
    <property type="entry name" value="HK9-like_sensor"/>
    <property type="match status" value="1"/>
</dbReference>
<dbReference type="Gene3D" id="3.30.450.20">
    <property type="entry name" value="PAS domain"/>
    <property type="match status" value="7"/>
</dbReference>
<feature type="region of interest" description="Disordered" evidence="7">
    <location>
        <begin position="1518"/>
        <end position="1537"/>
    </location>
</feature>
<dbReference type="SMART" id="SM00086">
    <property type="entry name" value="PAC"/>
    <property type="match status" value="6"/>
</dbReference>
<evidence type="ECO:0000259" key="11">
    <source>
        <dbReference type="PROSITE" id="PS50112"/>
    </source>
</evidence>
<dbReference type="InterPro" id="IPR003594">
    <property type="entry name" value="HATPase_dom"/>
</dbReference>
<keyword evidence="4" id="KW-0808">Transferase</keyword>
<dbReference type="Gene3D" id="1.10.287.130">
    <property type="match status" value="1"/>
</dbReference>
<dbReference type="CDD" id="cd00130">
    <property type="entry name" value="PAS"/>
    <property type="match status" value="5"/>
</dbReference>
<evidence type="ECO:0000313" key="13">
    <source>
        <dbReference type="EMBL" id="MDG3008026.1"/>
    </source>
</evidence>
<evidence type="ECO:0000256" key="8">
    <source>
        <dbReference type="SAM" id="Phobius"/>
    </source>
</evidence>
<dbReference type="PROSITE" id="PS50109">
    <property type="entry name" value="HIS_KIN"/>
    <property type="match status" value="1"/>
</dbReference>
<feature type="domain" description="PAS" evidence="11">
    <location>
        <begin position="989"/>
        <end position="1062"/>
    </location>
</feature>
<dbReference type="InterPro" id="IPR001610">
    <property type="entry name" value="PAC"/>
</dbReference>
<dbReference type="Pfam" id="PF00072">
    <property type="entry name" value="Response_reg"/>
    <property type="match status" value="1"/>
</dbReference>
<dbReference type="InterPro" id="IPR052162">
    <property type="entry name" value="Sensor_kinase/Photoreceptor"/>
</dbReference>
<evidence type="ECO:0000259" key="10">
    <source>
        <dbReference type="PROSITE" id="PS50110"/>
    </source>
</evidence>
<dbReference type="PANTHER" id="PTHR43304">
    <property type="entry name" value="PHYTOCHROME-LIKE PROTEIN CPH1"/>
    <property type="match status" value="1"/>
</dbReference>
<evidence type="ECO:0000256" key="4">
    <source>
        <dbReference type="ARBA" id="ARBA00022679"/>
    </source>
</evidence>
<dbReference type="SMART" id="SM00065">
    <property type="entry name" value="GAF"/>
    <property type="match status" value="1"/>
</dbReference>
<dbReference type="InterPro" id="IPR036097">
    <property type="entry name" value="HisK_dim/P_sf"/>
</dbReference>
<dbReference type="SUPFAM" id="SSF55785">
    <property type="entry name" value="PYP-like sensor domain (PAS domain)"/>
    <property type="match status" value="7"/>
</dbReference>
<dbReference type="PROSITE" id="PS50112">
    <property type="entry name" value="PAS"/>
    <property type="match status" value="3"/>
</dbReference>
<dbReference type="InterPro" id="IPR029016">
    <property type="entry name" value="GAF-like_dom_sf"/>
</dbReference>
<dbReference type="EMBL" id="JARRAG010000002">
    <property type="protein sequence ID" value="MDG3008026.1"/>
    <property type="molecule type" value="Genomic_DNA"/>
</dbReference>
<dbReference type="Pfam" id="PF00512">
    <property type="entry name" value="HisKA"/>
    <property type="match status" value="1"/>
</dbReference>
<feature type="domain" description="PAS" evidence="11">
    <location>
        <begin position="599"/>
        <end position="669"/>
    </location>
</feature>
<keyword evidence="8" id="KW-0812">Transmembrane</keyword>
<dbReference type="InterPro" id="IPR005467">
    <property type="entry name" value="His_kinase_dom"/>
</dbReference>
<dbReference type="Gene3D" id="3.30.565.10">
    <property type="entry name" value="Histidine kinase-like ATPase, C-terminal domain"/>
    <property type="match status" value="1"/>
</dbReference>
<organism evidence="13 14">
    <name type="scientific">Paludisphaera mucosa</name>
    <dbReference type="NCBI Taxonomy" id="3030827"/>
    <lineage>
        <taxon>Bacteria</taxon>
        <taxon>Pseudomonadati</taxon>
        <taxon>Planctomycetota</taxon>
        <taxon>Planctomycetia</taxon>
        <taxon>Isosphaerales</taxon>
        <taxon>Isosphaeraceae</taxon>
        <taxon>Paludisphaera</taxon>
    </lineage>
</organism>
<keyword evidence="14" id="KW-1185">Reference proteome</keyword>
<dbReference type="PROSITE" id="PS50110">
    <property type="entry name" value="RESPONSE_REGULATORY"/>
    <property type="match status" value="1"/>
</dbReference>
<gene>
    <name evidence="13" type="ORF">PZE19_30040</name>
</gene>
<dbReference type="InterPro" id="IPR011006">
    <property type="entry name" value="CheY-like_superfamily"/>
</dbReference>
<dbReference type="SUPFAM" id="SSF55874">
    <property type="entry name" value="ATPase domain of HSP90 chaperone/DNA topoisomerase II/histidine kinase"/>
    <property type="match status" value="1"/>
</dbReference>
<evidence type="ECO:0000256" key="7">
    <source>
        <dbReference type="SAM" id="MobiDB-lite"/>
    </source>
</evidence>
<dbReference type="CDD" id="cd17580">
    <property type="entry name" value="REC_2_DhkD-like"/>
    <property type="match status" value="1"/>
</dbReference>
<feature type="domain" description="PAS" evidence="11">
    <location>
        <begin position="215"/>
        <end position="285"/>
    </location>
</feature>
<evidence type="ECO:0000259" key="9">
    <source>
        <dbReference type="PROSITE" id="PS50109"/>
    </source>
</evidence>
<dbReference type="InterPro" id="IPR013655">
    <property type="entry name" value="PAS_fold_3"/>
</dbReference>
<proteinExistence type="predicted"/>
<dbReference type="Proteomes" id="UP001216907">
    <property type="component" value="Unassembled WGS sequence"/>
</dbReference>
<dbReference type="Pfam" id="PF00989">
    <property type="entry name" value="PAS"/>
    <property type="match status" value="1"/>
</dbReference>
<feature type="domain" description="Response regulatory" evidence="10">
    <location>
        <begin position="1540"/>
        <end position="1656"/>
    </location>
</feature>
<dbReference type="InterPro" id="IPR013656">
    <property type="entry name" value="PAS_4"/>
</dbReference>
<dbReference type="InterPro" id="IPR003661">
    <property type="entry name" value="HisK_dim/P_dom"/>
</dbReference>
<feature type="transmembrane region" description="Helical" evidence="8">
    <location>
        <begin position="180"/>
        <end position="203"/>
    </location>
</feature>
<dbReference type="InterPro" id="IPR000014">
    <property type="entry name" value="PAS"/>
</dbReference>
<accession>A0ABT6FKB6</accession>
<feature type="domain" description="Histidine kinase" evidence="9">
    <location>
        <begin position="1300"/>
        <end position="1518"/>
    </location>
</feature>
<keyword evidence="8" id="KW-1133">Transmembrane helix</keyword>
<dbReference type="InterPro" id="IPR003018">
    <property type="entry name" value="GAF"/>
</dbReference>
<feature type="domain" description="PAC" evidence="12">
    <location>
        <begin position="1063"/>
        <end position="1115"/>
    </location>
</feature>
<dbReference type="InterPro" id="IPR007891">
    <property type="entry name" value="CHASE3"/>
</dbReference>
<evidence type="ECO:0000256" key="6">
    <source>
        <dbReference type="PROSITE-ProRule" id="PRU00169"/>
    </source>
</evidence>
<dbReference type="Pfam" id="PF13426">
    <property type="entry name" value="PAS_9"/>
    <property type="match status" value="1"/>
</dbReference>
<dbReference type="RefSeq" id="WP_277864294.1">
    <property type="nucleotide sequence ID" value="NZ_JARRAG010000002.1"/>
</dbReference>
<dbReference type="Pfam" id="PF08447">
    <property type="entry name" value="PAS_3"/>
    <property type="match status" value="2"/>
</dbReference>
<comment type="caution">
    <text evidence="13">The sequence shown here is derived from an EMBL/GenBank/DDBJ whole genome shotgun (WGS) entry which is preliminary data.</text>
</comment>
<evidence type="ECO:0000256" key="3">
    <source>
        <dbReference type="ARBA" id="ARBA00022553"/>
    </source>
</evidence>